<dbReference type="OrthoDB" id="3194910at2"/>
<dbReference type="SUPFAM" id="SSF142906">
    <property type="entry name" value="YjbR-like"/>
    <property type="match status" value="1"/>
</dbReference>
<dbReference type="InterPro" id="IPR038056">
    <property type="entry name" value="YjbR-like_sf"/>
</dbReference>
<keyword evidence="2" id="KW-1185">Reference proteome</keyword>
<reference evidence="1 2" key="1">
    <citation type="submission" date="2019-03" db="EMBL/GenBank/DDBJ databases">
        <title>Genomic Encyclopedia of Type Strains, Phase IV (KMG-IV): sequencing the most valuable type-strain genomes for metagenomic binning, comparative biology and taxonomic classification.</title>
        <authorList>
            <person name="Goeker M."/>
        </authorList>
    </citation>
    <scope>NUCLEOTIDE SEQUENCE [LARGE SCALE GENOMIC DNA]</scope>
    <source>
        <strain evidence="1 2">DSM 28404</strain>
    </source>
</reference>
<organism evidence="1 2">
    <name type="scientific">Cricetibacter osteomyelitidis</name>
    <dbReference type="NCBI Taxonomy" id="1521931"/>
    <lineage>
        <taxon>Bacteria</taxon>
        <taxon>Pseudomonadati</taxon>
        <taxon>Pseudomonadota</taxon>
        <taxon>Gammaproteobacteria</taxon>
        <taxon>Pasteurellales</taxon>
        <taxon>Pasteurellaceae</taxon>
        <taxon>Cricetibacter</taxon>
    </lineage>
</organism>
<dbReference type="Pfam" id="PF04237">
    <property type="entry name" value="YjbR"/>
    <property type="match status" value="1"/>
</dbReference>
<keyword evidence="1" id="KW-0238">DNA-binding</keyword>
<dbReference type="RefSeq" id="WP_131975414.1">
    <property type="nucleotide sequence ID" value="NZ_SLYB01000005.1"/>
</dbReference>
<dbReference type="InterPro" id="IPR007351">
    <property type="entry name" value="YjbR"/>
</dbReference>
<dbReference type="EMBL" id="SLYB01000005">
    <property type="protein sequence ID" value="TCP96185.1"/>
    <property type="molecule type" value="Genomic_DNA"/>
</dbReference>
<dbReference type="Proteomes" id="UP000295763">
    <property type="component" value="Unassembled WGS sequence"/>
</dbReference>
<gene>
    <name evidence="1" type="ORF">EDC44_1054</name>
</gene>
<proteinExistence type="predicted"/>
<sequence>MSLEQQFFQKAEVDFSTLLSFGFTQTEQGYYYSCPILNGQFLAEIWISLKGEVRGRVFDVEMEAEYDNIHIAGQLGEFVHQVREAYFAVLQAILAHCFIQEYFISPQAKRLAKTFAANYGDKPVFPWEKYPNFGVFKHAANEKWYALVMNIDKSKLAKKTQGMVDVVNLKVESEHINNLLQEKGIYPAYHMNKKNWISVILDDTLPDERILQLVQQSYDLTKSGSKNLKSRKQNGRISQWLIPANPKYFDVEQAFREQSEILWKQSSNVAVGDVIYMYVAAPRSAILYKCDVLAINLPYTKKNKYVKVERVMKIRLLYQYAPDTLHLTKLREFGIKGVRGPRSVPTDLLAYLETLA</sequence>
<dbReference type="PANTHER" id="PTHR35145:SF1">
    <property type="entry name" value="CYTOPLASMIC PROTEIN"/>
    <property type="match status" value="1"/>
</dbReference>
<dbReference type="InterPro" id="IPR058532">
    <property type="entry name" value="YjbR/MT2646/Rv2570-like"/>
</dbReference>
<evidence type="ECO:0000313" key="2">
    <source>
        <dbReference type="Proteomes" id="UP000295763"/>
    </source>
</evidence>
<dbReference type="AlphaFoldDB" id="A0A4R2T2I9"/>
<comment type="caution">
    <text evidence="1">The sequence shown here is derived from an EMBL/GenBank/DDBJ whole genome shotgun (WGS) entry which is preliminary data.</text>
</comment>
<name>A0A4R2T2I9_9PAST</name>
<dbReference type="Gene3D" id="3.90.1150.30">
    <property type="match status" value="1"/>
</dbReference>
<dbReference type="GO" id="GO:0003677">
    <property type="term" value="F:DNA binding"/>
    <property type="evidence" value="ECO:0007669"/>
    <property type="project" value="UniProtKB-KW"/>
</dbReference>
<dbReference type="PANTHER" id="PTHR35145">
    <property type="entry name" value="CYTOPLASMIC PROTEIN-RELATED"/>
    <property type="match status" value="1"/>
</dbReference>
<evidence type="ECO:0000313" key="1">
    <source>
        <dbReference type="EMBL" id="TCP96185.1"/>
    </source>
</evidence>
<protein>
    <submittedName>
        <fullName evidence="1">Putative DNA-binding protein (MmcQ/YjbR family)</fullName>
    </submittedName>
</protein>
<accession>A0A4R2T2I9</accession>